<sequence>MEDQESEKDPEFCFDPLFISEEDQGGHESQEEGTRAPCLPFLGVPQTTSSANSMPFISGPRLDTLLDVTSQPHYQKGDCKLRSSGEETGDFLGSHLATHSPLSGLEQVQSQLTGSVQVQSQQSGSGQVQSQLTGSGQVKPHLREMDDLLKNCEDMMGVSFGSHLSTRYTDTHLSRSAQSQNQSDLEKMHTMMACCGENRFASTHCYTTLDASRNQCQSEVKEIKAISDQGEATGASTQPKIRPLSSADSQLSGTMAEYQTELMGLLSMLEKCMDEAGMNFDPLQWTYPSLPEGYDQPKPTVDRWTTQRHMEDGRGQELGLTSNSTLVMNGAHQQDTMGECGERECNTQSEGLETECNVDMKAYLGSTIGQVKPPSNHDIWTEGHMDGGPYTGVFMMEPGEYVLVESQRDPSEGILVESLGSSETDSMGVLEQDTKARELDLRSSMQELAVLGSELESYIEEVGRLEKRREELTEELQALRKEKMGTEEGGDGAQETRLRQTLNIEADGRREARIREWQSLRAERSEEEKRLSRVYLERQSLQHETRRLRRRLFSVTRECTQNQVVLATQQREEAQLNKERMEFDTLIIQLTEEASQLRSNHQTQITTLLSQIQLRAQTPSQMAIPMEEISQSKRNSCGDIQQYLQSGLKSLEEWYEPMLLALLKRREATSEALAKARQQALELRARLEPLEEEGQRLGLQKACLEERLNMMETQRKEDLEQYKEKVDGLEEMSREHRLELQFQKRTNTEMKELTDSLNGEVSLYRGMVAESNKNDLTAVKDKT</sequence>
<protein>
    <recommendedName>
        <fullName evidence="5">Syncoilin</fullName>
    </recommendedName>
</protein>
<dbReference type="InterPro" id="IPR027702">
    <property type="entry name" value="Syncoilin"/>
</dbReference>
<keyword evidence="1" id="KW-0175">Coiled coil</keyword>
<accession>A0ABD0VZV6</accession>
<proteinExistence type="predicted"/>
<name>A0ABD0VZV6_UMBPY</name>
<dbReference type="Proteomes" id="UP001557470">
    <property type="component" value="Unassembled WGS sequence"/>
</dbReference>
<gene>
    <name evidence="3" type="ORF">UPYG_G00332120</name>
</gene>
<feature type="compositionally biased region" description="Basic and acidic residues" evidence="2">
    <location>
        <begin position="24"/>
        <end position="34"/>
    </location>
</feature>
<comment type="caution">
    <text evidence="3">The sequence shown here is derived from an EMBL/GenBank/DDBJ whole genome shotgun (WGS) entry which is preliminary data.</text>
</comment>
<evidence type="ECO:0000256" key="1">
    <source>
        <dbReference type="SAM" id="Coils"/>
    </source>
</evidence>
<feature type="region of interest" description="Disordered" evidence="2">
    <location>
        <begin position="113"/>
        <end position="140"/>
    </location>
</feature>
<organism evidence="3 4">
    <name type="scientific">Umbra pygmaea</name>
    <name type="common">Eastern mudminnow</name>
    <dbReference type="NCBI Taxonomy" id="75934"/>
    <lineage>
        <taxon>Eukaryota</taxon>
        <taxon>Metazoa</taxon>
        <taxon>Chordata</taxon>
        <taxon>Craniata</taxon>
        <taxon>Vertebrata</taxon>
        <taxon>Euteleostomi</taxon>
        <taxon>Actinopterygii</taxon>
        <taxon>Neopterygii</taxon>
        <taxon>Teleostei</taxon>
        <taxon>Protacanthopterygii</taxon>
        <taxon>Esociformes</taxon>
        <taxon>Umbridae</taxon>
        <taxon>Umbra</taxon>
    </lineage>
</organism>
<keyword evidence="4" id="KW-1185">Reference proteome</keyword>
<dbReference type="PANTHER" id="PTHR47147">
    <property type="entry name" value="SYNCOILIN"/>
    <property type="match status" value="1"/>
</dbReference>
<dbReference type="EMBL" id="JAGEUA010000011">
    <property type="protein sequence ID" value="KAL0961820.1"/>
    <property type="molecule type" value="Genomic_DNA"/>
</dbReference>
<feature type="compositionally biased region" description="Low complexity" evidence="2">
    <location>
        <begin position="113"/>
        <end position="138"/>
    </location>
</feature>
<evidence type="ECO:0000313" key="3">
    <source>
        <dbReference type="EMBL" id="KAL0961820.1"/>
    </source>
</evidence>
<evidence type="ECO:0000256" key="2">
    <source>
        <dbReference type="SAM" id="MobiDB-lite"/>
    </source>
</evidence>
<feature type="region of interest" description="Disordered" evidence="2">
    <location>
        <begin position="74"/>
        <end position="98"/>
    </location>
</feature>
<reference evidence="3 4" key="1">
    <citation type="submission" date="2024-06" db="EMBL/GenBank/DDBJ databases">
        <authorList>
            <person name="Pan Q."/>
            <person name="Wen M."/>
            <person name="Jouanno E."/>
            <person name="Zahm M."/>
            <person name="Klopp C."/>
            <person name="Cabau C."/>
            <person name="Louis A."/>
            <person name="Berthelot C."/>
            <person name="Parey E."/>
            <person name="Roest Crollius H."/>
            <person name="Montfort J."/>
            <person name="Robinson-Rechavi M."/>
            <person name="Bouchez O."/>
            <person name="Lampietro C."/>
            <person name="Lopez Roques C."/>
            <person name="Donnadieu C."/>
            <person name="Postlethwait J."/>
            <person name="Bobe J."/>
            <person name="Verreycken H."/>
            <person name="Guiguen Y."/>
        </authorList>
    </citation>
    <scope>NUCLEOTIDE SEQUENCE [LARGE SCALE GENOMIC DNA]</scope>
    <source>
        <strain evidence="3">Up_M1</strain>
        <tissue evidence="3">Testis</tissue>
    </source>
</reference>
<feature type="region of interest" description="Disordered" evidence="2">
    <location>
        <begin position="227"/>
        <end position="248"/>
    </location>
</feature>
<feature type="region of interest" description="Disordered" evidence="2">
    <location>
        <begin position="1"/>
        <end position="38"/>
    </location>
</feature>
<feature type="compositionally biased region" description="Basic and acidic residues" evidence="2">
    <location>
        <begin position="75"/>
        <end position="85"/>
    </location>
</feature>
<feature type="coiled-coil region" evidence="1">
    <location>
        <begin position="659"/>
        <end position="739"/>
    </location>
</feature>
<evidence type="ECO:0000313" key="4">
    <source>
        <dbReference type="Proteomes" id="UP001557470"/>
    </source>
</evidence>
<dbReference type="AlphaFoldDB" id="A0ABD0VZV6"/>
<evidence type="ECO:0008006" key="5">
    <source>
        <dbReference type="Google" id="ProtNLM"/>
    </source>
</evidence>
<feature type="coiled-coil region" evidence="1">
    <location>
        <begin position="448"/>
        <end position="489"/>
    </location>
</feature>
<dbReference type="PANTHER" id="PTHR47147:SF1">
    <property type="entry name" value="SYNCOILIN"/>
    <property type="match status" value="1"/>
</dbReference>